<sequence length="362" mass="40668">SSEQRRLERIERDLSTQLTSFAHYGQYVAYLSACKQTDKTKSLMDQAYDRLKELQRTIPEYDGKWHSVKNNIDELHNFLFNDVESCVGKNSEDISKTISTVASVYTPHANCDRKSCCDDSDSDMSYNNDSSEEMQISDDIVNNSVLPITCFDNVNNLDTNVKCVNEVPAKPKGHVVPNNDIKNLSRTERPVIGPLPATEKVTTNNETVTRKKSSKKSKSSNAKDLTCEKVESVKNANHTPVVELKNKLALNSKSDLSNKSETETNAKNETNLETETNGSKLFWKPSESTNEEDGCIVMEEPTPNASVEYLKKTPKDNFVKQRKRSRKNSGNSEGPTKKSQSNPHPITVKNKYEALSDKIETD</sequence>
<accession>A0A4Y2NQY2</accession>
<feature type="compositionally biased region" description="Polar residues" evidence="1">
    <location>
        <begin position="267"/>
        <end position="279"/>
    </location>
</feature>
<name>A0A4Y2NQY2_ARAVE</name>
<proteinExistence type="predicted"/>
<evidence type="ECO:0000313" key="2">
    <source>
        <dbReference type="EMBL" id="GBN40447.1"/>
    </source>
</evidence>
<dbReference type="EMBL" id="BGPR01288418">
    <property type="protein sequence ID" value="GBN40447.1"/>
    <property type="molecule type" value="Genomic_DNA"/>
</dbReference>
<feature type="compositionally biased region" description="Low complexity" evidence="1">
    <location>
        <begin position="198"/>
        <end position="207"/>
    </location>
</feature>
<gene>
    <name evidence="2" type="ORF">AVEN_211662_1</name>
</gene>
<feature type="compositionally biased region" description="Polar residues" evidence="1">
    <location>
        <begin position="328"/>
        <end position="344"/>
    </location>
</feature>
<organism evidence="2 3">
    <name type="scientific">Araneus ventricosus</name>
    <name type="common">Orbweaver spider</name>
    <name type="synonym">Epeira ventricosa</name>
    <dbReference type="NCBI Taxonomy" id="182803"/>
    <lineage>
        <taxon>Eukaryota</taxon>
        <taxon>Metazoa</taxon>
        <taxon>Ecdysozoa</taxon>
        <taxon>Arthropoda</taxon>
        <taxon>Chelicerata</taxon>
        <taxon>Arachnida</taxon>
        <taxon>Araneae</taxon>
        <taxon>Araneomorphae</taxon>
        <taxon>Entelegynae</taxon>
        <taxon>Araneoidea</taxon>
        <taxon>Araneidae</taxon>
        <taxon>Araneus</taxon>
    </lineage>
</organism>
<feature type="compositionally biased region" description="Basic and acidic residues" evidence="1">
    <location>
        <begin position="309"/>
        <end position="319"/>
    </location>
</feature>
<protein>
    <submittedName>
        <fullName evidence="2">Uncharacterized protein</fullName>
    </submittedName>
</protein>
<feature type="non-terminal residue" evidence="2">
    <location>
        <position position="362"/>
    </location>
</feature>
<feature type="region of interest" description="Disordered" evidence="1">
    <location>
        <begin position="196"/>
        <end position="224"/>
    </location>
</feature>
<feature type="non-terminal residue" evidence="2">
    <location>
        <position position="1"/>
    </location>
</feature>
<feature type="region of interest" description="Disordered" evidence="1">
    <location>
        <begin position="253"/>
        <end position="362"/>
    </location>
</feature>
<evidence type="ECO:0000313" key="3">
    <source>
        <dbReference type="Proteomes" id="UP000499080"/>
    </source>
</evidence>
<evidence type="ECO:0000256" key="1">
    <source>
        <dbReference type="SAM" id="MobiDB-lite"/>
    </source>
</evidence>
<feature type="compositionally biased region" description="Basic and acidic residues" evidence="1">
    <location>
        <begin position="350"/>
        <end position="362"/>
    </location>
</feature>
<keyword evidence="3" id="KW-1185">Reference proteome</keyword>
<comment type="caution">
    <text evidence="2">The sequence shown here is derived from an EMBL/GenBank/DDBJ whole genome shotgun (WGS) entry which is preliminary data.</text>
</comment>
<reference evidence="2 3" key="1">
    <citation type="journal article" date="2019" name="Sci. Rep.">
        <title>Orb-weaving spider Araneus ventricosus genome elucidates the spidroin gene catalogue.</title>
        <authorList>
            <person name="Kono N."/>
            <person name="Nakamura H."/>
            <person name="Ohtoshi R."/>
            <person name="Moran D.A.P."/>
            <person name="Shinohara A."/>
            <person name="Yoshida Y."/>
            <person name="Fujiwara M."/>
            <person name="Mori M."/>
            <person name="Tomita M."/>
            <person name="Arakawa K."/>
        </authorList>
    </citation>
    <scope>NUCLEOTIDE SEQUENCE [LARGE SCALE GENOMIC DNA]</scope>
</reference>
<dbReference type="AlphaFoldDB" id="A0A4Y2NQY2"/>
<dbReference type="Proteomes" id="UP000499080">
    <property type="component" value="Unassembled WGS sequence"/>
</dbReference>
<feature type="compositionally biased region" description="Basic and acidic residues" evidence="1">
    <location>
        <begin position="256"/>
        <end position="266"/>
    </location>
</feature>